<dbReference type="EMBL" id="CTEN01000004">
    <property type="protein sequence ID" value="CQR25881.1"/>
    <property type="molecule type" value="Genomic_DNA"/>
</dbReference>
<dbReference type="InterPro" id="IPR036388">
    <property type="entry name" value="WH-like_DNA-bd_sf"/>
</dbReference>
<accession>A0A0E4H649</accession>
<organism evidence="1 2">
    <name type="scientific">Streptococcus varani</name>
    <dbReference type="NCBI Taxonomy" id="1608583"/>
    <lineage>
        <taxon>Bacteria</taxon>
        <taxon>Bacillati</taxon>
        <taxon>Bacillota</taxon>
        <taxon>Bacilli</taxon>
        <taxon>Lactobacillales</taxon>
        <taxon>Streptococcaceae</taxon>
        <taxon>Streptococcus</taxon>
    </lineage>
</organism>
<dbReference type="InterPro" id="IPR036390">
    <property type="entry name" value="WH_DNA-bd_sf"/>
</dbReference>
<dbReference type="InterPro" id="IPR018597">
    <property type="entry name" value="Phage_Tuc2009_YjcQ"/>
</dbReference>
<reference evidence="2" key="1">
    <citation type="submission" date="2015-03" db="EMBL/GenBank/DDBJ databases">
        <authorList>
            <person name="Urmite Genomes"/>
        </authorList>
    </citation>
    <scope>NUCLEOTIDE SEQUENCE [LARGE SCALE GENOMIC DNA]</scope>
    <source>
        <strain evidence="2">FF10</strain>
    </source>
</reference>
<keyword evidence="2" id="KW-1185">Reference proteome</keyword>
<dbReference type="OrthoDB" id="1867478at2"/>
<evidence type="ECO:0000313" key="1">
    <source>
        <dbReference type="EMBL" id="CQR25881.1"/>
    </source>
</evidence>
<dbReference type="SUPFAM" id="SSF46785">
    <property type="entry name" value="Winged helix' DNA-binding domain"/>
    <property type="match status" value="1"/>
</dbReference>
<name>A0A0E4H649_9STRE</name>
<evidence type="ECO:0000313" key="2">
    <source>
        <dbReference type="Proteomes" id="UP000198604"/>
    </source>
</evidence>
<dbReference type="Pfam" id="PF09639">
    <property type="entry name" value="YjcQ"/>
    <property type="match status" value="1"/>
</dbReference>
<gene>
    <name evidence="1" type="ORF">BN1356_02228</name>
</gene>
<dbReference type="Gene3D" id="1.10.10.10">
    <property type="entry name" value="Winged helix-like DNA-binding domain superfamily/Winged helix DNA-binding domain"/>
    <property type="match status" value="1"/>
</dbReference>
<dbReference type="RefSeq" id="WP_093651385.1">
    <property type="nucleotide sequence ID" value="NZ_CTEN01000004.1"/>
</dbReference>
<dbReference type="STRING" id="1608583.BN1356_02228"/>
<dbReference type="AlphaFoldDB" id="A0A0E4H649"/>
<sequence length="114" mass="13237">MAKDDYHVIVYQILAYLYNCLKKGLDVDTKHLQPQGKLFNINSIYWRFILFNLMNDGYIDGITLTKVWGEKYPQVDDLENIGITPAGIQFLTDNSFMEKAKELLKDTKSIIPFI</sequence>
<protein>
    <submittedName>
        <fullName evidence="1">YjcQ protein</fullName>
    </submittedName>
</protein>
<proteinExistence type="predicted"/>
<dbReference type="Proteomes" id="UP000198604">
    <property type="component" value="Unassembled WGS sequence"/>
</dbReference>